<feature type="transmembrane region" description="Helical" evidence="6">
    <location>
        <begin position="334"/>
        <end position="355"/>
    </location>
</feature>
<feature type="transmembrane region" description="Helical" evidence="6">
    <location>
        <begin position="362"/>
        <end position="385"/>
    </location>
</feature>
<feature type="transmembrane region" description="Helical" evidence="6">
    <location>
        <begin position="391"/>
        <end position="409"/>
    </location>
</feature>
<dbReference type="Proteomes" id="UP000256512">
    <property type="component" value="Unassembled WGS sequence"/>
</dbReference>
<organism evidence="7 8">
    <name type="scientific">Chryseobacterium piscium</name>
    <dbReference type="NCBI Taxonomy" id="333702"/>
    <lineage>
        <taxon>Bacteria</taxon>
        <taxon>Pseudomonadati</taxon>
        <taxon>Bacteroidota</taxon>
        <taxon>Flavobacteriia</taxon>
        <taxon>Flavobacteriales</taxon>
        <taxon>Weeksellaceae</taxon>
        <taxon>Chryseobacterium group</taxon>
        <taxon>Chryseobacterium</taxon>
    </lineage>
</organism>
<evidence type="ECO:0000256" key="5">
    <source>
        <dbReference type="ARBA" id="ARBA00023136"/>
    </source>
</evidence>
<comment type="subcellular location">
    <subcellularLocation>
        <location evidence="1">Cell membrane</location>
        <topology evidence="1">Multi-pass membrane protein</topology>
    </subcellularLocation>
</comment>
<dbReference type="GO" id="GO:0005886">
    <property type="term" value="C:plasma membrane"/>
    <property type="evidence" value="ECO:0007669"/>
    <property type="project" value="UniProtKB-SubCell"/>
</dbReference>
<gene>
    <name evidence="7" type="ORF">DRF62_06660</name>
</gene>
<sequence>MKLGKTVLYSGLITFSKTLAGFISTKVVASVVGPSGVAVIGAFINFIAIVLAFGNGAINSGIVKYTAEYKNNIQKSFKLFNTALFISVVFSAICCVILLIFSNYFSILIFTTDKYSYIIRCLGFFLLFYALNTLLISILNGRGLINVYTVVNTIGTFVSVLLTCALVYFYKVEGALYALIFSQSLMFIFTFYFFFKKTEFPKKNFKLTYNKIIGKNLFSYSFMAIITALTMPVSQIIIRNLIIESEGTDQAGIWQGIMRISDAYLLVIVTALGTYYLPKLSSLKDNGLIRKEILQGYKYVIPVTFVGLVTVFFLRNFIIRLLYTESFISMSELFLWQLIGDLFKMTSYILAYVMLAKAQVKLYIATEIIFSALYVFLSYIFISFYGVVGTTYAFALNYFLYMIILFIYFRKLLKIKNAEFKF</sequence>
<dbReference type="Pfam" id="PF01943">
    <property type="entry name" value="Polysacc_synt"/>
    <property type="match status" value="1"/>
</dbReference>
<dbReference type="PANTHER" id="PTHR30250">
    <property type="entry name" value="PST FAMILY PREDICTED COLANIC ACID TRANSPORTER"/>
    <property type="match status" value="1"/>
</dbReference>
<evidence type="ECO:0000256" key="2">
    <source>
        <dbReference type="ARBA" id="ARBA00022475"/>
    </source>
</evidence>
<protein>
    <submittedName>
        <fullName evidence="7">O-antigen translocase</fullName>
    </submittedName>
</protein>
<feature type="transmembrane region" description="Helical" evidence="6">
    <location>
        <begin position="79"/>
        <end position="105"/>
    </location>
</feature>
<dbReference type="InterPro" id="IPR002797">
    <property type="entry name" value="Polysacc_synth"/>
</dbReference>
<feature type="transmembrane region" description="Helical" evidence="6">
    <location>
        <begin position="257"/>
        <end position="278"/>
    </location>
</feature>
<dbReference type="EMBL" id="QNVS01000013">
    <property type="protein sequence ID" value="REC55462.1"/>
    <property type="molecule type" value="Genomic_DNA"/>
</dbReference>
<dbReference type="CDD" id="cd13125">
    <property type="entry name" value="MATE_like_10"/>
    <property type="match status" value="1"/>
</dbReference>
<feature type="transmembrane region" description="Helical" evidence="6">
    <location>
        <begin position="299"/>
        <end position="322"/>
    </location>
</feature>
<evidence type="ECO:0000256" key="1">
    <source>
        <dbReference type="ARBA" id="ARBA00004651"/>
    </source>
</evidence>
<comment type="caution">
    <text evidence="7">The sequence shown here is derived from an EMBL/GenBank/DDBJ whole genome shotgun (WGS) entry which is preliminary data.</text>
</comment>
<feature type="transmembrane region" description="Helical" evidence="6">
    <location>
        <begin position="176"/>
        <end position="195"/>
    </location>
</feature>
<evidence type="ECO:0000313" key="7">
    <source>
        <dbReference type="EMBL" id="REC55462.1"/>
    </source>
</evidence>
<dbReference type="RefSeq" id="WP_115949634.1">
    <property type="nucleotide sequence ID" value="NZ_QNVS01000013.1"/>
</dbReference>
<name>A0A3D9BPV1_9FLAO</name>
<evidence type="ECO:0000313" key="8">
    <source>
        <dbReference type="Proteomes" id="UP000256512"/>
    </source>
</evidence>
<dbReference type="AlphaFoldDB" id="A0A3D9BPV1"/>
<keyword evidence="3 6" id="KW-0812">Transmembrane</keyword>
<feature type="transmembrane region" description="Helical" evidence="6">
    <location>
        <begin position="36"/>
        <end position="58"/>
    </location>
</feature>
<accession>A0A3D9BPV1</accession>
<dbReference type="GO" id="GO:0009246">
    <property type="term" value="P:enterobacterial common antigen biosynthetic process"/>
    <property type="evidence" value="ECO:0007669"/>
    <property type="project" value="InterPro"/>
</dbReference>
<evidence type="ECO:0000256" key="6">
    <source>
        <dbReference type="SAM" id="Phobius"/>
    </source>
</evidence>
<dbReference type="PANTHER" id="PTHR30250:SF30">
    <property type="entry name" value="LIPID III FLIPPASE"/>
    <property type="match status" value="1"/>
</dbReference>
<feature type="transmembrane region" description="Helical" evidence="6">
    <location>
        <begin position="150"/>
        <end position="170"/>
    </location>
</feature>
<keyword evidence="5 6" id="KW-0472">Membrane</keyword>
<dbReference type="InterPro" id="IPR050833">
    <property type="entry name" value="Poly_Biosynth_Transport"/>
</dbReference>
<proteinExistence type="predicted"/>
<keyword evidence="8" id="KW-1185">Reference proteome</keyword>
<keyword evidence="4 6" id="KW-1133">Transmembrane helix</keyword>
<keyword evidence="2" id="KW-1003">Cell membrane</keyword>
<evidence type="ECO:0000256" key="4">
    <source>
        <dbReference type="ARBA" id="ARBA00022989"/>
    </source>
</evidence>
<feature type="transmembrane region" description="Helical" evidence="6">
    <location>
        <begin position="216"/>
        <end position="237"/>
    </location>
</feature>
<evidence type="ECO:0000256" key="3">
    <source>
        <dbReference type="ARBA" id="ARBA00022692"/>
    </source>
</evidence>
<feature type="transmembrane region" description="Helical" evidence="6">
    <location>
        <begin position="117"/>
        <end position="138"/>
    </location>
</feature>
<dbReference type="InterPro" id="IPR044550">
    <property type="entry name" value="WzxE"/>
</dbReference>
<reference evidence="7 8" key="1">
    <citation type="journal article" date="2006" name="Int. J. Syst. Evol. Microbiol.">
        <title>Chryseobacterium piscium sp. nov., isolated from fish of the South Atlantic Ocean off South Africa.</title>
        <authorList>
            <person name="de Beer H."/>
            <person name="Hugo C.J."/>
            <person name="Jooste P.J."/>
            <person name="Vancanneyt M."/>
            <person name="Coenye T."/>
            <person name="Vandamme P."/>
        </authorList>
    </citation>
    <scope>NUCLEOTIDE SEQUENCE [LARGE SCALE GENOMIC DNA]</scope>
    <source>
        <strain evidence="7 8">CCUG 51923</strain>
    </source>
</reference>